<evidence type="ECO:0000313" key="3">
    <source>
        <dbReference type="Proteomes" id="UP000324222"/>
    </source>
</evidence>
<evidence type="ECO:0000256" key="1">
    <source>
        <dbReference type="SAM" id="MobiDB-lite"/>
    </source>
</evidence>
<dbReference type="Proteomes" id="UP000324222">
    <property type="component" value="Unassembled WGS sequence"/>
</dbReference>
<keyword evidence="3" id="KW-1185">Reference proteome</keyword>
<feature type="compositionally biased region" description="Polar residues" evidence="1">
    <location>
        <begin position="1"/>
        <end position="17"/>
    </location>
</feature>
<dbReference type="EMBL" id="VSRR010016217">
    <property type="protein sequence ID" value="MPC59061.1"/>
    <property type="molecule type" value="Genomic_DNA"/>
</dbReference>
<accession>A0A5B7GG51</accession>
<evidence type="ECO:0000313" key="2">
    <source>
        <dbReference type="EMBL" id="MPC59061.1"/>
    </source>
</evidence>
<sequence length="76" mass="7857">MPSSCPTTQDTEVSDCNTAPMPGGQTPIWDINGGICHTAPMPGGHLITPSCELDIGETIPLSSVVKFGHSHAAKNV</sequence>
<name>A0A5B7GG51_PORTR</name>
<comment type="caution">
    <text evidence="2">The sequence shown here is derived from an EMBL/GenBank/DDBJ whole genome shotgun (WGS) entry which is preliminary data.</text>
</comment>
<reference evidence="2 3" key="1">
    <citation type="submission" date="2019-05" db="EMBL/GenBank/DDBJ databases">
        <title>Another draft genome of Portunus trituberculatus and its Hox gene families provides insights of decapod evolution.</title>
        <authorList>
            <person name="Jeong J.-H."/>
            <person name="Song I."/>
            <person name="Kim S."/>
            <person name="Choi T."/>
            <person name="Kim D."/>
            <person name="Ryu S."/>
            <person name="Kim W."/>
        </authorList>
    </citation>
    <scope>NUCLEOTIDE SEQUENCE [LARGE SCALE GENOMIC DNA]</scope>
    <source>
        <tissue evidence="2">Muscle</tissue>
    </source>
</reference>
<proteinExistence type="predicted"/>
<organism evidence="2 3">
    <name type="scientific">Portunus trituberculatus</name>
    <name type="common">Swimming crab</name>
    <name type="synonym">Neptunus trituberculatus</name>
    <dbReference type="NCBI Taxonomy" id="210409"/>
    <lineage>
        <taxon>Eukaryota</taxon>
        <taxon>Metazoa</taxon>
        <taxon>Ecdysozoa</taxon>
        <taxon>Arthropoda</taxon>
        <taxon>Crustacea</taxon>
        <taxon>Multicrustacea</taxon>
        <taxon>Malacostraca</taxon>
        <taxon>Eumalacostraca</taxon>
        <taxon>Eucarida</taxon>
        <taxon>Decapoda</taxon>
        <taxon>Pleocyemata</taxon>
        <taxon>Brachyura</taxon>
        <taxon>Eubrachyura</taxon>
        <taxon>Portunoidea</taxon>
        <taxon>Portunidae</taxon>
        <taxon>Portuninae</taxon>
        <taxon>Portunus</taxon>
    </lineage>
</organism>
<gene>
    <name evidence="2" type="ORF">E2C01_053076</name>
</gene>
<protein>
    <submittedName>
        <fullName evidence="2">Uncharacterized protein</fullName>
    </submittedName>
</protein>
<dbReference type="AlphaFoldDB" id="A0A5B7GG51"/>
<feature type="region of interest" description="Disordered" evidence="1">
    <location>
        <begin position="1"/>
        <end position="25"/>
    </location>
</feature>